<dbReference type="OrthoDB" id="6586980at2759"/>
<evidence type="ECO:0000313" key="2">
    <source>
        <dbReference type="EMBL" id="KAE9544079.1"/>
    </source>
</evidence>
<proteinExistence type="predicted"/>
<feature type="coiled-coil region" evidence="1">
    <location>
        <begin position="201"/>
        <end position="319"/>
    </location>
</feature>
<name>A0A6G0U637_APHGL</name>
<feature type="coiled-coil region" evidence="1">
    <location>
        <begin position="41"/>
        <end position="68"/>
    </location>
</feature>
<protein>
    <submittedName>
        <fullName evidence="2">Uncharacterized protein</fullName>
    </submittedName>
</protein>
<accession>A0A6G0U637</accession>
<evidence type="ECO:0000313" key="3">
    <source>
        <dbReference type="Proteomes" id="UP000475862"/>
    </source>
</evidence>
<gene>
    <name evidence="2" type="ORF">AGLY_001768</name>
</gene>
<sequence>MKLDEVNVTELSPSKLLEYSKKCIIMLKQKDKEITLLQIDRNQANIAMKVAQKSVNKLQLEMTKMEKKAIDDAILIQGLEKRLRMQREEFTYQNIYNLDVKRLECELATKATDLKWENHNNDLFLLNHSLRDDLKKQSAQHTNEKTNMAVRSIKRLNDRVNVIKCSAARYLAEIDEEQKYAIRFVQKKHMLELRSVRSLNNDNTQILMDTYNKEIEELKDVFEEKLDQFLELSESLQHKLESIAEENHFLQNRKSIIEKKTKLLNDSSQALVKRNEYLERENKSYNNCKRQLKSFDKELHNIKARLKQVCYEKDLLEEENRKMKLGLEKYDEYHDKTIRDMERRFSTEIMLLSKYEMKKYKKPNHE</sequence>
<reference evidence="2 3" key="1">
    <citation type="submission" date="2019-08" db="EMBL/GenBank/DDBJ databases">
        <title>The genome of the soybean aphid Biotype 1, its phylome, world population structure and adaptation to the North American continent.</title>
        <authorList>
            <person name="Giordano R."/>
            <person name="Donthu R.K."/>
            <person name="Hernandez A.G."/>
            <person name="Wright C.L."/>
            <person name="Zimin A.V."/>
        </authorList>
    </citation>
    <scope>NUCLEOTIDE SEQUENCE [LARGE SCALE GENOMIC DNA]</scope>
    <source>
        <tissue evidence="2">Whole aphids</tissue>
    </source>
</reference>
<dbReference type="AlphaFoldDB" id="A0A6G0U637"/>
<evidence type="ECO:0000256" key="1">
    <source>
        <dbReference type="SAM" id="Coils"/>
    </source>
</evidence>
<comment type="caution">
    <text evidence="2">The sequence shown here is derived from an EMBL/GenBank/DDBJ whole genome shotgun (WGS) entry which is preliminary data.</text>
</comment>
<dbReference type="Proteomes" id="UP000475862">
    <property type="component" value="Unassembled WGS sequence"/>
</dbReference>
<organism evidence="2 3">
    <name type="scientific">Aphis glycines</name>
    <name type="common">Soybean aphid</name>
    <dbReference type="NCBI Taxonomy" id="307491"/>
    <lineage>
        <taxon>Eukaryota</taxon>
        <taxon>Metazoa</taxon>
        <taxon>Ecdysozoa</taxon>
        <taxon>Arthropoda</taxon>
        <taxon>Hexapoda</taxon>
        <taxon>Insecta</taxon>
        <taxon>Pterygota</taxon>
        <taxon>Neoptera</taxon>
        <taxon>Paraneoptera</taxon>
        <taxon>Hemiptera</taxon>
        <taxon>Sternorrhyncha</taxon>
        <taxon>Aphidomorpha</taxon>
        <taxon>Aphidoidea</taxon>
        <taxon>Aphididae</taxon>
        <taxon>Aphidini</taxon>
        <taxon>Aphis</taxon>
        <taxon>Aphis</taxon>
    </lineage>
</organism>
<keyword evidence="1" id="KW-0175">Coiled coil</keyword>
<dbReference type="EMBL" id="VYZN01000003">
    <property type="protein sequence ID" value="KAE9544079.1"/>
    <property type="molecule type" value="Genomic_DNA"/>
</dbReference>
<keyword evidence="3" id="KW-1185">Reference proteome</keyword>